<keyword evidence="2" id="KW-1185">Reference proteome</keyword>
<dbReference type="AlphaFoldDB" id="A0A840DVU6"/>
<reference evidence="1 2" key="1">
    <citation type="submission" date="2020-08" db="EMBL/GenBank/DDBJ databases">
        <title>Genomic Encyclopedia of Type Strains, Phase IV (KMG-IV): sequencing the most valuable type-strain genomes for metagenomic binning, comparative biology and taxonomic classification.</title>
        <authorList>
            <person name="Goeker M."/>
        </authorList>
    </citation>
    <scope>NUCLEOTIDE SEQUENCE [LARGE SCALE GENOMIC DNA]</scope>
    <source>
        <strain evidence="1 2">DSM 100694</strain>
    </source>
</reference>
<name>A0A840DVU6_9HYPH</name>
<organism evidence="1 2">
    <name type="scientific">Bartonella fuyuanensis</name>
    <dbReference type="NCBI Taxonomy" id="1460968"/>
    <lineage>
        <taxon>Bacteria</taxon>
        <taxon>Pseudomonadati</taxon>
        <taxon>Pseudomonadota</taxon>
        <taxon>Alphaproteobacteria</taxon>
        <taxon>Hyphomicrobiales</taxon>
        <taxon>Bartonellaceae</taxon>
        <taxon>Bartonella</taxon>
    </lineage>
</organism>
<gene>
    <name evidence="1" type="ORF">GGR08_001615</name>
</gene>
<comment type="caution">
    <text evidence="1">The sequence shown here is derived from an EMBL/GenBank/DDBJ whole genome shotgun (WGS) entry which is preliminary data.</text>
</comment>
<sequence>MVGLLYGYKRILRCSANKQLIKRIANFTILLISPSASWAKGSVPSDMTQLSNSYSNDKNNLTQHGGMSAYIQNISYCKRFIKDMKTYQKESKECVGSLIAHLNEKSYKRLLWLENLSIITSLSLKRFI</sequence>
<evidence type="ECO:0000313" key="1">
    <source>
        <dbReference type="EMBL" id="MBB4077284.1"/>
    </source>
</evidence>
<dbReference type="RefSeq" id="WP_183194702.1">
    <property type="nucleotide sequence ID" value="NZ_JACIFE010000039.1"/>
</dbReference>
<dbReference type="EMBL" id="JACIFE010000039">
    <property type="protein sequence ID" value="MBB4077284.1"/>
    <property type="molecule type" value="Genomic_DNA"/>
</dbReference>
<dbReference type="Proteomes" id="UP000585970">
    <property type="component" value="Unassembled WGS sequence"/>
</dbReference>
<proteinExistence type="predicted"/>
<evidence type="ECO:0000313" key="2">
    <source>
        <dbReference type="Proteomes" id="UP000585970"/>
    </source>
</evidence>
<accession>A0A840DVU6</accession>
<protein>
    <submittedName>
        <fullName evidence="1">Uncharacterized protein</fullName>
    </submittedName>
</protein>